<sequence>MLTQKKLKLPADQRRLLDHYARLDPEQQRMLLAFAEFLATRRMAEEEAARAPAKAVAESPLEIPRPRKESVVGAIKRLAQTYPMLDRSELLDETSALMSAHIMQGREAAAVIDDLETLFRTHYESHAADRE</sequence>
<evidence type="ECO:0000313" key="1">
    <source>
        <dbReference type="EMBL" id="HEB95915.1"/>
    </source>
</evidence>
<comment type="caution">
    <text evidence="1">The sequence shown here is derived from an EMBL/GenBank/DDBJ whole genome shotgun (WGS) entry which is preliminary data.</text>
</comment>
<gene>
    <name evidence="1" type="ORF">ENI96_05735</name>
</gene>
<dbReference type="AlphaFoldDB" id="A0A831W8L3"/>
<reference evidence="1" key="1">
    <citation type="journal article" date="2020" name="mSystems">
        <title>Genome- and Community-Level Interaction Insights into Carbon Utilization and Element Cycling Functions of Hydrothermarchaeota in Hydrothermal Sediment.</title>
        <authorList>
            <person name="Zhou Z."/>
            <person name="Liu Y."/>
            <person name="Xu W."/>
            <person name="Pan J."/>
            <person name="Luo Z.H."/>
            <person name="Li M."/>
        </authorList>
    </citation>
    <scope>NUCLEOTIDE SEQUENCE [LARGE SCALE GENOMIC DNA]</scope>
    <source>
        <strain evidence="1">HyVt-443</strain>
    </source>
</reference>
<dbReference type="EMBL" id="DRKP01000063">
    <property type="protein sequence ID" value="HEB95915.1"/>
    <property type="molecule type" value="Genomic_DNA"/>
</dbReference>
<proteinExistence type="predicted"/>
<name>A0A831W8L3_9GAMM</name>
<accession>A0A831W8L3</accession>
<evidence type="ECO:0000313" key="2">
    <source>
        <dbReference type="Proteomes" id="UP000886251"/>
    </source>
</evidence>
<organism evidence="1 2">
    <name type="scientific">Sedimenticola thiotaurini</name>
    <dbReference type="NCBI Taxonomy" id="1543721"/>
    <lineage>
        <taxon>Bacteria</taxon>
        <taxon>Pseudomonadati</taxon>
        <taxon>Pseudomonadota</taxon>
        <taxon>Gammaproteobacteria</taxon>
        <taxon>Chromatiales</taxon>
        <taxon>Sedimenticolaceae</taxon>
        <taxon>Sedimenticola</taxon>
    </lineage>
</organism>
<protein>
    <recommendedName>
        <fullName evidence="3">Crp/Fnr family transcriptional regulator</fullName>
    </recommendedName>
</protein>
<dbReference type="Proteomes" id="UP000886251">
    <property type="component" value="Unassembled WGS sequence"/>
</dbReference>
<evidence type="ECO:0008006" key="3">
    <source>
        <dbReference type="Google" id="ProtNLM"/>
    </source>
</evidence>